<comment type="caution">
    <text evidence="10">The sequence shown here is derived from an EMBL/GenBank/DDBJ whole genome shotgun (WGS) entry which is preliminary data.</text>
</comment>
<sequence length="369" mass="41597">MRSALAIVLILVTLLSFGCWDAQDINNLYIPFVAGYDLLEEDGREKFSMTVNFPIMNRNAREKSDVITVKGETMAQTRIDRGNKSSRGMAVGDLKALLVGSPLAYRGSKDAFDLMFRDTRFSEMIRLAVTDGNTIDILTMKPENYQTVGQNIIDLLSNSPRDNFIPVEHLHHFRVDVMTDGYNPVLPVISIHSESNLEISGAALFKKYKMVAKVNREDMRPLIWLRGDGVIGYITFKMMDDKGEFYKISFEGGSKRKVTAKLANGKPSFEIDLSFSGIIAETLTDIQFAGKEENVLAVEKALEEHIQKQCEDLIYDLQNKYRVDAILLGKYARAKWPPLVKEQDWDEVFCESDIKVNVNVTIQGTGEVA</sequence>
<dbReference type="InterPro" id="IPR008844">
    <property type="entry name" value="Spore_GerAC-like"/>
</dbReference>
<evidence type="ECO:0000256" key="3">
    <source>
        <dbReference type="ARBA" id="ARBA00022544"/>
    </source>
</evidence>
<dbReference type="GO" id="GO:0009847">
    <property type="term" value="P:spore germination"/>
    <property type="evidence" value="ECO:0007669"/>
    <property type="project" value="InterPro"/>
</dbReference>
<evidence type="ECO:0000313" key="11">
    <source>
        <dbReference type="Proteomes" id="UP001172911"/>
    </source>
</evidence>
<name>A0AAW7ZCK8_9FIRM</name>
<evidence type="ECO:0000256" key="6">
    <source>
        <dbReference type="ARBA" id="ARBA00023139"/>
    </source>
</evidence>
<dbReference type="Pfam" id="PF25198">
    <property type="entry name" value="Spore_GerAC_N"/>
    <property type="match status" value="1"/>
</dbReference>
<evidence type="ECO:0000256" key="4">
    <source>
        <dbReference type="ARBA" id="ARBA00022729"/>
    </source>
</evidence>
<keyword evidence="4" id="KW-0732">Signal</keyword>
<proteinExistence type="inferred from homology"/>
<evidence type="ECO:0000256" key="2">
    <source>
        <dbReference type="ARBA" id="ARBA00007886"/>
    </source>
</evidence>
<dbReference type="InterPro" id="IPR046953">
    <property type="entry name" value="Spore_GerAC-like_C"/>
</dbReference>
<feature type="domain" description="Spore germination GerAC-like C-terminal" evidence="8">
    <location>
        <begin position="200"/>
        <end position="366"/>
    </location>
</feature>
<dbReference type="PANTHER" id="PTHR35789:SF1">
    <property type="entry name" value="SPORE GERMINATION PROTEIN B3"/>
    <property type="match status" value="1"/>
</dbReference>
<evidence type="ECO:0000313" key="10">
    <source>
        <dbReference type="EMBL" id="MDO7786525.1"/>
    </source>
</evidence>
<keyword evidence="7" id="KW-0449">Lipoprotein</keyword>
<dbReference type="InterPro" id="IPR057336">
    <property type="entry name" value="GerAC_N"/>
</dbReference>
<dbReference type="PANTHER" id="PTHR35789">
    <property type="entry name" value="SPORE GERMINATION PROTEIN B3"/>
    <property type="match status" value="1"/>
</dbReference>
<protein>
    <submittedName>
        <fullName evidence="10">Ger(X)C family spore germination protein</fullName>
    </submittedName>
</protein>
<dbReference type="EMBL" id="JARPTC010000005">
    <property type="protein sequence ID" value="MDO7786525.1"/>
    <property type="molecule type" value="Genomic_DNA"/>
</dbReference>
<dbReference type="Proteomes" id="UP001172911">
    <property type="component" value="Unassembled WGS sequence"/>
</dbReference>
<accession>A0AAW7ZCK8</accession>
<evidence type="ECO:0000256" key="1">
    <source>
        <dbReference type="ARBA" id="ARBA00004635"/>
    </source>
</evidence>
<comment type="subcellular location">
    <subcellularLocation>
        <location evidence="1">Membrane</location>
        <topology evidence="1">Lipid-anchor</topology>
    </subcellularLocation>
</comment>
<evidence type="ECO:0000256" key="5">
    <source>
        <dbReference type="ARBA" id="ARBA00023136"/>
    </source>
</evidence>
<dbReference type="NCBIfam" id="TIGR02887">
    <property type="entry name" value="spore_ger_x_C"/>
    <property type="match status" value="1"/>
</dbReference>
<keyword evidence="6" id="KW-0564">Palmitate</keyword>
<dbReference type="Pfam" id="PF05504">
    <property type="entry name" value="Spore_GerAC"/>
    <property type="match status" value="1"/>
</dbReference>
<reference evidence="10" key="2">
    <citation type="submission" date="2023-03" db="EMBL/GenBank/DDBJ databases">
        <authorList>
            <person name="Zhang Z."/>
        </authorList>
    </citation>
    <scope>NUCLEOTIDE SEQUENCE</scope>
    <source>
        <strain evidence="10">DSA</strain>
    </source>
</reference>
<dbReference type="Gene3D" id="3.30.300.210">
    <property type="entry name" value="Nutrient germinant receptor protein C, domain 3"/>
    <property type="match status" value="1"/>
</dbReference>
<reference evidence="10" key="1">
    <citation type="journal article" date="2023" name="J. Hazard. Mater.">
        <title>Anaerobic biodegradation of pyrene and benzo[a]pyrene by a new sulfate-reducing Desulforamulus aquiferis strain DSA.</title>
        <authorList>
            <person name="Zhang Z."/>
            <person name="Sun J."/>
            <person name="Gong X."/>
            <person name="Wang C."/>
            <person name="Wang H."/>
        </authorList>
    </citation>
    <scope>NUCLEOTIDE SEQUENCE</scope>
    <source>
        <strain evidence="10">DSA</strain>
    </source>
</reference>
<evidence type="ECO:0000259" key="9">
    <source>
        <dbReference type="Pfam" id="PF25198"/>
    </source>
</evidence>
<evidence type="ECO:0000256" key="7">
    <source>
        <dbReference type="ARBA" id="ARBA00023288"/>
    </source>
</evidence>
<keyword evidence="3" id="KW-0309">Germination</keyword>
<dbReference type="AlphaFoldDB" id="A0AAW7ZCK8"/>
<keyword evidence="11" id="KW-1185">Reference proteome</keyword>
<dbReference type="PROSITE" id="PS51257">
    <property type="entry name" value="PROKAR_LIPOPROTEIN"/>
    <property type="match status" value="1"/>
</dbReference>
<gene>
    <name evidence="10" type="ORF">P6N53_04730</name>
</gene>
<organism evidence="10 11">
    <name type="scientific">Desulforamulus aquiferis</name>
    <dbReference type="NCBI Taxonomy" id="1397668"/>
    <lineage>
        <taxon>Bacteria</taxon>
        <taxon>Bacillati</taxon>
        <taxon>Bacillota</taxon>
        <taxon>Clostridia</taxon>
        <taxon>Eubacteriales</taxon>
        <taxon>Peptococcaceae</taxon>
        <taxon>Desulforamulus</taxon>
    </lineage>
</organism>
<keyword evidence="5" id="KW-0472">Membrane</keyword>
<dbReference type="RefSeq" id="WP_304541572.1">
    <property type="nucleotide sequence ID" value="NZ_JARPTC010000005.1"/>
</dbReference>
<comment type="similarity">
    <text evidence="2">Belongs to the GerABKC lipoprotein family.</text>
</comment>
<dbReference type="InterPro" id="IPR038501">
    <property type="entry name" value="Spore_GerAC_C_sf"/>
</dbReference>
<feature type="domain" description="Spore germination protein N-terminal" evidence="9">
    <location>
        <begin position="21"/>
        <end position="191"/>
    </location>
</feature>
<dbReference type="GO" id="GO:0016020">
    <property type="term" value="C:membrane"/>
    <property type="evidence" value="ECO:0007669"/>
    <property type="project" value="UniProtKB-SubCell"/>
</dbReference>
<evidence type="ECO:0000259" key="8">
    <source>
        <dbReference type="Pfam" id="PF05504"/>
    </source>
</evidence>